<dbReference type="RefSeq" id="XP_039124622.1">
    <property type="nucleotide sequence ID" value="XM_039268688.1"/>
</dbReference>
<evidence type="ECO:0000256" key="1">
    <source>
        <dbReference type="SAM" id="MobiDB-lite"/>
    </source>
</evidence>
<name>A0AB40BBD5_DIOCR</name>
<feature type="region of interest" description="Disordered" evidence="1">
    <location>
        <begin position="49"/>
        <end position="97"/>
    </location>
</feature>
<evidence type="ECO:0000313" key="2">
    <source>
        <dbReference type="Proteomes" id="UP001515500"/>
    </source>
</evidence>
<keyword evidence="2" id="KW-1185">Reference proteome</keyword>
<accession>A0AB40BBD5</accession>
<proteinExistence type="predicted"/>
<dbReference type="GeneID" id="120261030"/>
<feature type="region of interest" description="Disordered" evidence="1">
    <location>
        <begin position="1"/>
        <end position="22"/>
    </location>
</feature>
<reference evidence="3" key="1">
    <citation type="submission" date="2025-08" db="UniProtKB">
        <authorList>
            <consortium name="RefSeq"/>
        </authorList>
    </citation>
    <scope>IDENTIFICATION</scope>
</reference>
<protein>
    <submittedName>
        <fullName evidence="3">H2.0-like homeobox protein</fullName>
    </submittedName>
</protein>
<evidence type="ECO:0000313" key="3">
    <source>
        <dbReference type="RefSeq" id="XP_039124622.1"/>
    </source>
</evidence>
<gene>
    <name evidence="3" type="primary">LOC120261030</name>
</gene>
<dbReference type="Proteomes" id="UP001515500">
    <property type="component" value="Chromosome 5"/>
</dbReference>
<feature type="compositionally biased region" description="Polar residues" evidence="1">
    <location>
        <begin position="85"/>
        <end position="97"/>
    </location>
</feature>
<dbReference type="AlphaFoldDB" id="A0AB40BBD5"/>
<organism evidence="2 3">
    <name type="scientific">Dioscorea cayennensis subsp. rotundata</name>
    <name type="common">White Guinea yam</name>
    <name type="synonym">Dioscorea rotundata</name>
    <dbReference type="NCBI Taxonomy" id="55577"/>
    <lineage>
        <taxon>Eukaryota</taxon>
        <taxon>Viridiplantae</taxon>
        <taxon>Streptophyta</taxon>
        <taxon>Embryophyta</taxon>
        <taxon>Tracheophyta</taxon>
        <taxon>Spermatophyta</taxon>
        <taxon>Magnoliopsida</taxon>
        <taxon>Liliopsida</taxon>
        <taxon>Dioscoreales</taxon>
        <taxon>Dioscoreaceae</taxon>
        <taxon>Dioscorea</taxon>
    </lineage>
</organism>
<sequence length="97" mass="10837">MPKSIFSDKPIPTKKKRRSSLFDVVKSSDKFTTPKLIQDSFTLSLAPSSIMSSSSTLDHHHHHHQQQQQQQPPPQQPPQLDLELSISSPGIGTVRVT</sequence>